<dbReference type="SUPFAM" id="SSF55486">
    <property type="entry name" value="Metalloproteases ('zincins'), catalytic domain"/>
    <property type="match status" value="1"/>
</dbReference>
<dbReference type="Pfam" id="PF01432">
    <property type="entry name" value="Peptidase_M3"/>
    <property type="match status" value="1"/>
</dbReference>
<dbReference type="InterPro" id="IPR001567">
    <property type="entry name" value="Pept_M3A_M3B_dom"/>
</dbReference>
<dbReference type="InterPro" id="IPR011977">
    <property type="entry name" value="Pept_M3B_clade3"/>
</dbReference>
<gene>
    <name evidence="9" type="ORF">H9637_16505</name>
</gene>
<evidence type="ECO:0000256" key="4">
    <source>
        <dbReference type="ARBA" id="ARBA00022833"/>
    </source>
</evidence>
<dbReference type="Proteomes" id="UP000627166">
    <property type="component" value="Unassembled WGS sequence"/>
</dbReference>
<proteinExistence type="inferred from homology"/>
<evidence type="ECO:0000313" key="9">
    <source>
        <dbReference type="EMBL" id="MBD8048611.1"/>
    </source>
</evidence>
<accession>A0ABR8YXE1</accession>
<dbReference type="Gene3D" id="1.10.1370.20">
    <property type="entry name" value="Oligoendopeptidase f, C-terminal domain"/>
    <property type="match status" value="1"/>
</dbReference>
<dbReference type="RefSeq" id="WP_191741557.1">
    <property type="nucleotide sequence ID" value="NZ_JACSQB010000157.1"/>
</dbReference>
<dbReference type="EMBL" id="JACSQB010000157">
    <property type="protein sequence ID" value="MBD8048611.1"/>
    <property type="molecule type" value="Genomic_DNA"/>
</dbReference>
<evidence type="ECO:0000259" key="8">
    <source>
        <dbReference type="Pfam" id="PF08439"/>
    </source>
</evidence>
<keyword evidence="10" id="KW-1185">Reference proteome</keyword>
<evidence type="ECO:0000313" key="10">
    <source>
        <dbReference type="Proteomes" id="UP000627166"/>
    </source>
</evidence>
<comment type="cofactor">
    <cofactor evidence="6">
        <name>Zn(2+)</name>
        <dbReference type="ChEBI" id="CHEBI:29105"/>
    </cofactor>
    <text evidence="6">Binds 1 zinc ion.</text>
</comment>
<evidence type="ECO:0000259" key="7">
    <source>
        <dbReference type="Pfam" id="PF01432"/>
    </source>
</evidence>
<dbReference type="InterPro" id="IPR001333">
    <property type="entry name" value="Peptidase_M32_Taq"/>
</dbReference>
<feature type="domain" description="Oligopeptidase F N-terminal" evidence="8">
    <location>
        <begin position="113"/>
        <end position="174"/>
    </location>
</feature>
<keyword evidence="5 6" id="KW-0482">Metalloprotease</keyword>
<protein>
    <submittedName>
        <fullName evidence="9">M3 family oligoendopeptidase</fullName>
    </submittedName>
</protein>
<dbReference type="InterPro" id="IPR013647">
    <property type="entry name" value="OligopepF_N_dom"/>
</dbReference>
<keyword evidence="3 6" id="KW-0378">Hydrolase</keyword>
<dbReference type="Pfam" id="PF08439">
    <property type="entry name" value="Peptidase_M3_N"/>
    <property type="match status" value="1"/>
</dbReference>
<feature type="domain" description="Peptidase M3A/M3B catalytic" evidence="7">
    <location>
        <begin position="194"/>
        <end position="574"/>
    </location>
</feature>
<dbReference type="InterPro" id="IPR042088">
    <property type="entry name" value="OligoPept_F_C"/>
</dbReference>
<dbReference type="PANTHER" id="PTHR34217:SF1">
    <property type="entry name" value="CARBOXYPEPTIDASE 1"/>
    <property type="match status" value="1"/>
</dbReference>
<dbReference type="NCBIfam" id="TIGR02290">
    <property type="entry name" value="M3_fam_3"/>
    <property type="match status" value="1"/>
</dbReference>
<dbReference type="PANTHER" id="PTHR34217">
    <property type="entry name" value="METAL-DEPENDENT CARBOXYPEPTIDASE"/>
    <property type="match status" value="1"/>
</dbReference>
<keyword evidence="1 6" id="KW-0645">Protease</keyword>
<name>A0ABR8YXE1_9CLOT</name>
<dbReference type="CDD" id="cd09607">
    <property type="entry name" value="M3B_PepF"/>
    <property type="match status" value="1"/>
</dbReference>
<dbReference type="Gene3D" id="1.20.140.70">
    <property type="entry name" value="Oligopeptidase f, N-terminal domain"/>
    <property type="match status" value="1"/>
</dbReference>
<reference evidence="9 10" key="1">
    <citation type="submission" date="2020-08" db="EMBL/GenBank/DDBJ databases">
        <title>A Genomic Blueprint of the Chicken Gut Microbiome.</title>
        <authorList>
            <person name="Gilroy R."/>
            <person name="Ravi A."/>
            <person name="Getino M."/>
            <person name="Pursley I."/>
            <person name="Horton D.L."/>
            <person name="Alikhan N.-F."/>
            <person name="Baker D."/>
            <person name="Gharbi K."/>
            <person name="Hall N."/>
            <person name="Watson M."/>
            <person name="Adriaenssens E.M."/>
            <person name="Foster-Nyarko E."/>
            <person name="Jarju S."/>
            <person name="Secka A."/>
            <person name="Antonio M."/>
            <person name="Oren A."/>
            <person name="Chaudhuri R."/>
            <person name="La Ragione R.M."/>
            <person name="Hildebrand F."/>
            <person name="Pallen M.J."/>
        </authorList>
    </citation>
    <scope>NUCLEOTIDE SEQUENCE [LARGE SCALE GENOMIC DNA]</scope>
    <source>
        <strain evidence="9 10">N37</strain>
    </source>
</reference>
<evidence type="ECO:0000256" key="2">
    <source>
        <dbReference type="ARBA" id="ARBA00022723"/>
    </source>
</evidence>
<evidence type="ECO:0000256" key="1">
    <source>
        <dbReference type="ARBA" id="ARBA00022670"/>
    </source>
</evidence>
<dbReference type="InterPro" id="IPR034006">
    <property type="entry name" value="M3B_PepF_2"/>
</dbReference>
<sequence>MECRWSLKELYDSFESASFKEDMTKLEDYVDSLNKFGEKLNDTNDSKSILEEYISLYKDITILVNKLFSYTSLTMSVDTKNEIALKNLNMIENKYSEIAAPLAKINKFIGSIENLKEIIEESPLLKEHEYHLNEIAKRSKYFLSEKEEAIIAKMRNSGSSAWNKMMELLVSNLKVDIEENGQIKELPLSVVRNLAYDKDKEIRKKAYEAELKSYEKIEDAVAASLNGIKGEVITVCKLRGFTSPLEETLFSSRMDKETLDAMISAMKESLPVFRKYLRRKAELLGYKNGLPFYELFAPMGNADMKFEYEKGKAFVEENFRTFSDKLADFARKAFDNNWIDVYPREGKVGGAFCAGLHMLGESRLMLNYGNTFSDVVTLAHELGHGYHGECLKEESILNSEYPMPIAETASTFCETIIKKAAIKAANKEEAFSILETEISDSTQVIVDILSRYIFETNLFSRREESSLSSNELKELMINAQLEAYGDGLDREYLHPYMWLCKGHYYSAGLSFYNFPYAFGLLFAKGLYADYLKRGEDFVKDYDKLLSLTGKMDIADLTKLMNIDIHSIDFWRNSLKVVEEDIEKFIELSKEI</sequence>
<evidence type="ECO:0000256" key="5">
    <source>
        <dbReference type="ARBA" id="ARBA00023049"/>
    </source>
</evidence>
<organism evidence="9 10">
    <name type="scientific">Clostridium faecium</name>
    <dbReference type="NCBI Taxonomy" id="2762223"/>
    <lineage>
        <taxon>Bacteria</taxon>
        <taxon>Bacillati</taxon>
        <taxon>Bacillota</taxon>
        <taxon>Clostridia</taxon>
        <taxon>Eubacteriales</taxon>
        <taxon>Clostridiaceae</taxon>
        <taxon>Clostridium</taxon>
    </lineage>
</organism>
<keyword evidence="4 6" id="KW-0862">Zinc</keyword>
<keyword evidence="2 6" id="KW-0479">Metal-binding</keyword>
<evidence type="ECO:0000256" key="6">
    <source>
        <dbReference type="RuleBase" id="RU003435"/>
    </source>
</evidence>
<evidence type="ECO:0000256" key="3">
    <source>
        <dbReference type="ARBA" id="ARBA00022801"/>
    </source>
</evidence>
<comment type="similarity">
    <text evidence="6">Belongs to the peptidase M3 family.</text>
</comment>
<comment type="caution">
    <text evidence="9">The sequence shown here is derived from an EMBL/GenBank/DDBJ whole genome shotgun (WGS) entry which is preliminary data.</text>
</comment>